<dbReference type="Pfam" id="PF03972">
    <property type="entry name" value="MmgE_PrpD_N"/>
    <property type="match status" value="1"/>
</dbReference>
<gene>
    <name evidence="4" type="ORF">DVH29_10455</name>
</gene>
<reference evidence="5" key="1">
    <citation type="submission" date="2018-07" db="EMBL/GenBank/DDBJ databases">
        <authorList>
            <person name="Liu B.-T."/>
            <person name="Du Z."/>
        </authorList>
    </citation>
    <scope>NUCLEOTIDE SEQUENCE [LARGE SCALE GENOMIC DNA]</scope>
    <source>
        <strain evidence="5">XYN52</strain>
    </source>
</reference>
<protein>
    <recommendedName>
        <fullName evidence="6">MmgE/PrpD family protein</fullName>
    </recommendedName>
</protein>
<evidence type="ECO:0000313" key="4">
    <source>
        <dbReference type="EMBL" id="RDE08706.1"/>
    </source>
</evidence>
<sequence length="448" mass="49752">MKIDRTTMELARFAAGTRFIDIPDDVLEFAKSLLLKTLAGMLVGSDHEASRKFAAIVRNRKLPTDATVLGANFKTSLWEAVLLNAFSAHASELEDDKFDRNGGGVSWDITVIPALVSLAEVHRVSGRQLLESIAVGLEVHARTNIYSAQHLALHCLPGAVGPAVAVAHLLKLNADQIANAMGLAMSAPANWEGNFGTDAHFYESAVQSMQGLIAGEMAREGMTGAGQLTAYLTDIVGEGKIDDNLILRDLGKVWEMKNIWVKKYPVCFANHRYIDLLLGLQKEHDFHVNDVDVLELHTSPAEDFCNRPEPTDVGGMQFSFQHALGVALVDRDVNFIHLEPEVLRSEKYQLARKKVKIVQHNDRSHIVNVDPAEIVVKLKDGRTFQGKRQWPVGAPEEPLTSGQVHDLFRKFARNVLVESKVEWTIDYVADLEQKTDIHDLLSELKNKF</sequence>
<dbReference type="InterPro" id="IPR036148">
    <property type="entry name" value="MmgE/PrpD_sf"/>
</dbReference>
<dbReference type="RefSeq" id="WP_114646119.1">
    <property type="nucleotide sequence ID" value="NZ_QQNH01000013.1"/>
</dbReference>
<dbReference type="InterPro" id="IPR042188">
    <property type="entry name" value="MmgE/PrpD_sf_2"/>
</dbReference>
<dbReference type="InterPro" id="IPR045337">
    <property type="entry name" value="MmgE_PrpD_C"/>
</dbReference>
<organism evidence="4 5">
    <name type="scientific">Pelagibacterium lacus</name>
    <dbReference type="NCBI Taxonomy" id="2282655"/>
    <lineage>
        <taxon>Bacteria</taxon>
        <taxon>Pseudomonadati</taxon>
        <taxon>Pseudomonadota</taxon>
        <taxon>Alphaproteobacteria</taxon>
        <taxon>Hyphomicrobiales</taxon>
        <taxon>Devosiaceae</taxon>
        <taxon>Pelagibacterium</taxon>
    </lineage>
</organism>
<comment type="caution">
    <text evidence="4">The sequence shown here is derived from an EMBL/GenBank/DDBJ whole genome shotgun (WGS) entry which is preliminary data.</text>
</comment>
<dbReference type="InterPro" id="IPR045336">
    <property type="entry name" value="MmgE_PrpD_N"/>
</dbReference>
<name>A0A369W1Z8_9HYPH</name>
<dbReference type="PANTHER" id="PTHR16943:SF8">
    <property type="entry name" value="2-METHYLCITRATE DEHYDRATASE"/>
    <property type="match status" value="1"/>
</dbReference>
<keyword evidence="5" id="KW-1185">Reference proteome</keyword>
<dbReference type="OrthoDB" id="5415580at2"/>
<evidence type="ECO:0000259" key="3">
    <source>
        <dbReference type="Pfam" id="PF19305"/>
    </source>
</evidence>
<dbReference type="Gene3D" id="3.30.1330.120">
    <property type="entry name" value="2-methylcitrate dehydratase PrpD"/>
    <property type="match status" value="1"/>
</dbReference>
<proteinExistence type="inferred from homology"/>
<evidence type="ECO:0000256" key="1">
    <source>
        <dbReference type="ARBA" id="ARBA00006174"/>
    </source>
</evidence>
<feature type="domain" description="MmgE/PrpD C-terminal" evidence="3">
    <location>
        <begin position="264"/>
        <end position="432"/>
    </location>
</feature>
<feature type="domain" description="MmgE/PrpD N-terminal" evidence="2">
    <location>
        <begin position="9"/>
        <end position="230"/>
    </location>
</feature>
<evidence type="ECO:0000259" key="2">
    <source>
        <dbReference type="Pfam" id="PF03972"/>
    </source>
</evidence>
<accession>A0A369W1Z8</accession>
<dbReference type="InterPro" id="IPR005656">
    <property type="entry name" value="MmgE_PrpD"/>
</dbReference>
<evidence type="ECO:0000313" key="5">
    <source>
        <dbReference type="Proteomes" id="UP000253759"/>
    </source>
</evidence>
<dbReference type="Pfam" id="PF19305">
    <property type="entry name" value="MmgE_PrpD_C"/>
    <property type="match status" value="1"/>
</dbReference>
<dbReference type="AlphaFoldDB" id="A0A369W1Z8"/>
<evidence type="ECO:0008006" key="6">
    <source>
        <dbReference type="Google" id="ProtNLM"/>
    </source>
</evidence>
<comment type="similarity">
    <text evidence="1">Belongs to the PrpD family.</text>
</comment>
<dbReference type="Gene3D" id="1.10.4100.10">
    <property type="entry name" value="2-methylcitrate dehydratase PrpD"/>
    <property type="match status" value="1"/>
</dbReference>
<dbReference type="Proteomes" id="UP000253759">
    <property type="component" value="Unassembled WGS sequence"/>
</dbReference>
<dbReference type="InterPro" id="IPR042183">
    <property type="entry name" value="MmgE/PrpD_sf_1"/>
</dbReference>
<dbReference type="EMBL" id="QQNH01000013">
    <property type="protein sequence ID" value="RDE08706.1"/>
    <property type="molecule type" value="Genomic_DNA"/>
</dbReference>
<dbReference type="PANTHER" id="PTHR16943">
    <property type="entry name" value="2-METHYLCITRATE DEHYDRATASE-RELATED"/>
    <property type="match status" value="1"/>
</dbReference>
<dbReference type="GO" id="GO:0016829">
    <property type="term" value="F:lyase activity"/>
    <property type="evidence" value="ECO:0007669"/>
    <property type="project" value="InterPro"/>
</dbReference>
<dbReference type="SUPFAM" id="SSF103378">
    <property type="entry name" value="2-methylcitrate dehydratase PrpD"/>
    <property type="match status" value="1"/>
</dbReference>